<reference evidence="1 2" key="1">
    <citation type="submission" date="2020-03" db="EMBL/GenBank/DDBJ databases">
        <title>Whole genome shotgun sequence of Phytohabitans rumicis NBRC 108638.</title>
        <authorList>
            <person name="Komaki H."/>
            <person name="Tamura T."/>
        </authorList>
    </citation>
    <scope>NUCLEOTIDE SEQUENCE [LARGE SCALE GENOMIC DNA]</scope>
    <source>
        <strain evidence="1 2">NBRC 108638</strain>
    </source>
</reference>
<comment type="caution">
    <text evidence="1">The sequence shown here is derived from an EMBL/GenBank/DDBJ whole genome shotgun (WGS) entry which is preliminary data.</text>
</comment>
<name>A0A6V8LGR1_9ACTN</name>
<reference evidence="1 2" key="2">
    <citation type="submission" date="2020-03" db="EMBL/GenBank/DDBJ databases">
        <authorList>
            <person name="Ichikawa N."/>
            <person name="Kimura A."/>
            <person name="Kitahashi Y."/>
            <person name="Uohara A."/>
        </authorList>
    </citation>
    <scope>NUCLEOTIDE SEQUENCE [LARGE SCALE GENOMIC DNA]</scope>
    <source>
        <strain evidence="1 2">NBRC 108638</strain>
    </source>
</reference>
<organism evidence="1 2">
    <name type="scientific">Phytohabitans rumicis</name>
    <dbReference type="NCBI Taxonomy" id="1076125"/>
    <lineage>
        <taxon>Bacteria</taxon>
        <taxon>Bacillati</taxon>
        <taxon>Actinomycetota</taxon>
        <taxon>Actinomycetes</taxon>
        <taxon>Micromonosporales</taxon>
        <taxon>Micromonosporaceae</taxon>
    </lineage>
</organism>
<proteinExistence type="predicted"/>
<gene>
    <name evidence="1" type="ORF">Prum_090860</name>
</gene>
<accession>A0A6V8LGR1</accession>
<protein>
    <submittedName>
        <fullName evidence="1">Uncharacterized protein</fullName>
    </submittedName>
</protein>
<dbReference type="AlphaFoldDB" id="A0A6V8LGR1"/>
<keyword evidence="2" id="KW-1185">Reference proteome</keyword>
<dbReference type="EMBL" id="BLPG01000001">
    <property type="protein sequence ID" value="GFJ95444.1"/>
    <property type="molecule type" value="Genomic_DNA"/>
</dbReference>
<dbReference type="Proteomes" id="UP000482960">
    <property type="component" value="Unassembled WGS sequence"/>
</dbReference>
<sequence>MTSYEETRHRQFALAGTRLLTVLPLTTSGDHQGRSGYNPFCLCGWPPCSCPDNGPIIWIPDDDVIDSQPVRGGERGEDHREIVVRRGSRVLVETLEELPLEELVSPSRLARRSSIPYNNFYGYYAIWDSTVGAFVGSIHFTASQAAMEAAHIAGDGAGHHLAVVHVH</sequence>
<evidence type="ECO:0000313" key="2">
    <source>
        <dbReference type="Proteomes" id="UP000482960"/>
    </source>
</evidence>
<evidence type="ECO:0000313" key="1">
    <source>
        <dbReference type="EMBL" id="GFJ95444.1"/>
    </source>
</evidence>